<dbReference type="Proteomes" id="UP000886653">
    <property type="component" value="Unassembled WGS sequence"/>
</dbReference>
<comment type="caution">
    <text evidence="1">The sequence shown here is derived from an EMBL/GenBank/DDBJ whole genome shotgun (WGS) entry which is preliminary data.</text>
</comment>
<evidence type="ECO:0000313" key="1">
    <source>
        <dbReference type="EMBL" id="KAG0139693.1"/>
    </source>
</evidence>
<keyword evidence="2" id="KW-1185">Reference proteome</keyword>
<name>A0A9P6N630_9BASI</name>
<protein>
    <submittedName>
        <fullName evidence="1">Uncharacterized protein</fullName>
    </submittedName>
</protein>
<reference evidence="1" key="1">
    <citation type="submission" date="2013-11" db="EMBL/GenBank/DDBJ databases">
        <title>Genome sequence of the fusiform rust pathogen reveals effectors for host alternation and coevolution with pine.</title>
        <authorList>
            <consortium name="DOE Joint Genome Institute"/>
            <person name="Smith K."/>
            <person name="Pendleton A."/>
            <person name="Kubisiak T."/>
            <person name="Anderson C."/>
            <person name="Salamov A."/>
            <person name="Aerts A."/>
            <person name="Riley R."/>
            <person name="Clum A."/>
            <person name="Lindquist E."/>
            <person name="Ence D."/>
            <person name="Campbell M."/>
            <person name="Kronenberg Z."/>
            <person name="Feau N."/>
            <person name="Dhillon B."/>
            <person name="Hamelin R."/>
            <person name="Burleigh J."/>
            <person name="Smith J."/>
            <person name="Yandell M."/>
            <person name="Nelson C."/>
            <person name="Grigoriev I."/>
            <person name="Davis J."/>
        </authorList>
    </citation>
    <scope>NUCLEOTIDE SEQUENCE</scope>
    <source>
        <strain evidence="1">G11</strain>
    </source>
</reference>
<accession>A0A9P6N630</accession>
<evidence type="ECO:0000313" key="2">
    <source>
        <dbReference type="Proteomes" id="UP000886653"/>
    </source>
</evidence>
<dbReference type="EMBL" id="MU167538">
    <property type="protein sequence ID" value="KAG0139693.1"/>
    <property type="molecule type" value="Genomic_DNA"/>
</dbReference>
<gene>
    <name evidence="1" type="ORF">CROQUDRAFT_101188</name>
</gene>
<dbReference type="AlphaFoldDB" id="A0A9P6N630"/>
<sequence>MLEFHGIVAENSIWTLGKCNFTQADFSARIIAEKFLAEKSPTPKLCYYSSGKHKGFWCKKYYTPGAFPGTPSTTKPHAAVTEANACTSSLELGGEHVVINHRAPPSQ</sequence>
<organism evidence="1 2">
    <name type="scientific">Cronartium quercuum f. sp. fusiforme G11</name>
    <dbReference type="NCBI Taxonomy" id="708437"/>
    <lineage>
        <taxon>Eukaryota</taxon>
        <taxon>Fungi</taxon>
        <taxon>Dikarya</taxon>
        <taxon>Basidiomycota</taxon>
        <taxon>Pucciniomycotina</taxon>
        <taxon>Pucciniomycetes</taxon>
        <taxon>Pucciniales</taxon>
        <taxon>Coleosporiaceae</taxon>
        <taxon>Cronartium</taxon>
    </lineage>
</organism>
<proteinExistence type="predicted"/>